<evidence type="ECO:0008006" key="3">
    <source>
        <dbReference type="Google" id="ProtNLM"/>
    </source>
</evidence>
<dbReference type="Gene3D" id="2.130.10.10">
    <property type="entry name" value="YVTN repeat-like/Quinoprotein amine dehydrogenase"/>
    <property type="match status" value="1"/>
</dbReference>
<sequence length="370" mass="42238">MHRMLIDRASGKTWSIQRNDSILATSTGGRKPREKQFDNAEQAAKQMEKEIWQRLKKGMIYHNLEVSAGEPVLQLYLGKGYTGFLPFVPIPGTNSSYVGYVIGQFQREEIYLIDEYGGKQVVFELGENHLVYDMYYCPYAGELVLNDCHSIRGYEVESRKLKLYSEPLYTELAVGNTLSLSGDRVLWYHDSKLIVYDLIKEKVVCQIAVNCEVYGGHSTQLCAALSHSGDKFAYCTNSREVKVYDIASGQEVVLPKSIHAMTTRIIFSPDDHLLFTQEQYGHWNLLVYDWQAKEKCEDWQIGETRSCAIHVGKGLVAAYDRGKVRLYELVTKRLVATIVIEHVVKSCNIEFTEDYLAVYTDYGCFSLYAL</sequence>
<evidence type="ECO:0000313" key="2">
    <source>
        <dbReference type="Proteomes" id="UP001372526"/>
    </source>
</evidence>
<gene>
    <name evidence="1" type="ORF">WAZ07_04085</name>
</gene>
<keyword evidence="2" id="KW-1185">Reference proteome</keyword>
<dbReference type="RefSeq" id="WP_336471430.1">
    <property type="nucleotide sequence ID" value="NZ_JBAWSX010000002.1"/>
</dbReference>
<dbReference type="EMBL" id="JBAWSX010000002">
    <property type="protein sequence ID" value="MEI4800518.1"/>
    <property type="molecule type" value="Genomic_DNA"/>
</dbReference>
<protein>
    <recommendedName>
        <fullName evidence="3">WD40 repeat domain-containing protein</fullName>
    </recommendedName>
</protein>
<organism evidence="1 2">
    <name type="scientific">Bacillus bruguierae</name>
    <dbReference type="NCBI Taxonomy" id="3127667"/>
    <lineage>
        <taxon>Bacteria</taxon>
        <taxon>Bacillati</taxon>
        <taxon>Bacillota</taxon>
        <taxon>Bacilli</taxon>
        <taxon>Bacillales</taxon>
        <taxon>Bacillaceae</taxon>
        <taxon>Bacillus</taxon>
    </lineage>
</organism>
<evidence type="ECO:0000313" key="1">
    <source>
        <dbReference type="EMBL" id="MEI4800518.1"/>
    </source>
</evidence>
<accession>A0ABU8FCV5</accession>
<comment type="caution">
    <text evidence="1">The sequence shown here is derived from an EMBL/GenBank/DDBJ whole genome shotgun (WGS) entry which is preliminary data.</text>
</comment>
<dbReference type="Proteomes" id="UP001372526">
    <property type="component" value="Unassembled WGS sequence"/>
</dbReference>
<reference evidence="1 2" key="1">
    <citation type="submission" date="2024-01" db="EMBL/GenBank/DDBJ databases">
        <title>Seven novel Bacillus-like species.</title>
        <authorList>
            <person name="Liu G."/>
        </authorList>
    </citation>
    <scope>NUCLEOTIDE SEQUENCE [LARGE SCALE GENOMIC DNA]</scope>
    <source>
        <strain evidence="1 2">FJAT-51639</strain>
    </source>
</reference>
<proteinExistence type="predicted"/>
<dbReference type="SUPFAM" id="SSF69322">
    <property type="entry name" value="Tricorn protease domain 2"/>
    <property type="match status" value="1"/>
</dbReference>
<dbReference type="InterPro" id="IPR015943">
    <property type="entry name" value="WD40/YVTN_repeat-like_dom_sf"/>
</dbReference>
<name>A0ABU8FCV5_9BACI</name>